<protein>
    <recommendedName>
        <fullName evidence="3">HAD family hydrolase</fullName>
    </recommendedName>
</protein>
<dbReference type="Proteomes" id="UP000176952">
    <property type="component" value="Unassembled WGS sequence"/>
</dbReference>
<dbReference type="SUPFAM" id="SSF56784">
    <property type="entry name" value="HAD-like"/>
    <property type="match status" value="1"/>
</dbReference>
<organism evidence="1 2">
    <name type="scientific">Candidatus Kerfeldbacteria bacterium RIFCSPHIGHO2_12_FULL_48_17</name>
    <dbReference type="NCBI Taxonomy" id="1798542"/>
    <lineage>
        <taxon>Bacteria</taxon>
        <taxon>Candidatus Kerfeldiibacteriota</taxon>
    </lineage>
</organism>
<sequence length="238" mass="27532">MEKTISVALFDLDRTLLDTEKLVGMLKRISQAYGINPVAERQIYWGVMNTGAKNAFSLEAYVAALRKATKHDPRLGDEAAEKVKKNIRATGERLLIPGAQELLRFCKKKGIACYVLTLGLPKWQTRKILWTKLDEFFDEPHRLFTDEPNTEKGKMRLIKERFAERVNGRGMVFFNDRADELAEFLQKFPEALAFGRFEPRDSRARKANFQKLAEKFPERVYWSENLADLQKNLETIIS</sequence>
<dbReference type="STRING" id="1798542.A3F54_01040"/>
<evidence type="ECO:0000313" key="1">
    <source>
        <dbReference type="EMBL" id="OGY81634.1"/>
    </source>
</evidence>
<dbReference type="Pfam" id="PF00702">
    <property type="entry name" value="Hydrolase"/>
    <property type="match status" value="1"/>
</dbReference>
<dbReference type="AlphaFoldDB" id="A0A1G2AXI8"/>
<dbReference type="EMBL" id="MHKD01000042">
    <property type="protein sequence ID" value="OGY81634.1"/>
    <property type="molecule type" value="Genomic_DNA"/>
</dbReference>
<dbReference type="InterPro" id="IPR036412">
    <property type="entry name" value="HAD-like_sf"/>
</dbReference>
<comment type="caution">
    <text evidence="1">The sequence shown here is derived from an EMBL/GenBank/DDBJ whole genome shotgun (WGS) entry which is preliminary data.</text>
</comment>
<dbReference type="InterPro" id="IPR023214">
    <property type="entry name" value="HAD_sf"/>
</dbReference>
<accession>A0A1G2AXI8</accession>
<reference evidence="1 2" key="1">
    <citation type="journal article" date="2016" name="Nat. Commun.">
        <title>Thousands of microbial genomes shed light on interconnected biogeochemical processes in an aquifer system.</title>
        <authorList>
            <person name="Anantharaman K."/>
            <person name="Brown C.T."/>
            <person name="Hug L.A."/>
            <person name="Sharon I."/>
            <person name="Castelle C.J."/>
            <person name="Probst A.J."/>
            <person name="Thomas B.C."/>
            <person name="Singh A."/>
            <person name="Wilkins M.J."/>
            <person name="Karaoz U."/>
            <person name="Brodie E.L."/>
            <person name="Williams K.H."/>
            <person name="Hubbard S.S."/>
            <person name="Banfield J.F."/>
        </authorList>
    </citation>
    <scope>NUCLEOTIDE SEQUENCE [LARGE SCALE GENOMIC DNA]</scope>
</reference>
<proteinExistence type="predicted"/>
<gene>
    <name evidence="1" type="ORF">A3F54_01040</name>
</gene>
<dbReference type="Gene3D" id="3.40.50.1000">
    <property type="entry name" value="HAD superfamily/HAD-like"/>
    <property type="match status" value="1"/>
</dbReference>
<evidence type="ECO:0008006" key="3">
    <source>
        <dbReference type="Google" id="ProtNLM"/>
    </source>
</evidence>
<evidence type="ECO:0000313" key="2">
    <source>
        <dbReference type="Proteomes" id="UP000176952"/>
    </source>
</evidence>
<name>A0A1G2AXI8_9BACT</name>